<keyword evidence="2" id="KW-1185">Reference proteome</keyword>
<evidence type="ECO:0000313" key="1">
    <source>
        <dbReference type="EMBL" id="KAB5592304.1"/>
    </source>
</evidence>
<protein>
    <submittedName>
        <fullName evidence="1">Uncharacterized protein</fullName>
    </submittedName>
</protein>
<reference evidence="1 2" key="1">
    <citation type="journal article" date="2019" name="Fungal Biol. Biotechnol.">
        <title>Draft genome sequence of fastidious pathogen Ceratobasidium theobromae, which causes vascular-streak dieback in Theobroma cacao.</title>
        <authorList>
            <person name="Ali S.S."/>
            <person name="Asman A."/>
            <person name="Shao J."/>
            <person name="Firmansyah A.P."/>
            <person name="Susilo A.W."/>
            <person name="Rosmana A."/>
            <person name="McMahon P."/>
            <person name="Junaid M."/>
            <person name="Guest D."/>
            <person name="Kheng T.Y."/>
            <person name="Meinhardt L.W."/>
            <person name="Bailey B.A."/>
        </authorList>
    </citation>
    <scope>NUCLEOTIDE SEQUENCE [LARGE SCALE GENOMIC DNA]</scope>
    <source>
        <strain evidence="1 2">CT2</strain>
    </source>
</reference>
<dbReference type="OrthoDB" id="341421at2759"/>
<evidence type="ECO:0000313" key="2">
    <source>
        <dbReference type="Proteomes" id="UP000383932"/>
    </source>
</evidence>
<dbReference type="AlphaFoldDB" id="A0A5N5QKX7"/>
<organism evidence="1 2">
    <name type="scientific">Ceratobasidium theobromae</name>
    <dbReference type="NCBI Taxonomy" id="1582974"/>
    <lineage>
        <taxon>Eukaryota</taxon>
        <taxon>Fungi</taxon>
        <taxon>Dikarya</taxon>
        <taxon>Basidiomycota</taxon>
        <taxon>Agaricomycotina</taxon>
        <taxon>Agaricomycetes</taxon>
        <taxon>Cantharellales</taxon>
        <taxon>Ceratobasidiaceae</taxon>
        <taxon>Ceratobasidium</taxon>
    </lineage>
</organism>
<gene>
    <name evidence="1" type="ORF">CTheo_4234</name>
</gene>
<sequence length="278" mass="30980">MSSIIINGRTMDAKALSAEAITFTDMLAKTARLDEPLPVGCDLSESDDKEVQTQLQAMYVLPQKMISIMWAAFCAKHVSKLAKILRELSLDTQPKAFSTYIQILSLFGEASREPYYRMFLTSPDCEGLTNVIGKAFVQGVKWRHPSGPGFICGLIIELLFWCNTAEGDDKKSAMDADLRKRVAEKIKLLKANNGFARLGIQQRADIERLDGILNIIEEMPEDFYLRSTRDHLLGQMDCCGNEECAEEPTMRSIGHYVTGRALQLLNPIDVQLATAAPV</sequence>
<dbReference type="EMBL" id="SSOP01000069">
    <property type="protein sequence ID" value="KAB5592304.1"/>
    <property type="molecule type" value="Genomic_DNA"/>
</dbReference>
<name>A0A5N5QKX7_9AGAM</name>
<proteinExistence type="predicted"/>
<dbReference type="Proteomes" id="UP000383932">
    <property type="component" value="Unassembled WGS sequence"/>
</dbReference>
<comment type="caution">
    <text evidence="1">The sequence shown here is derived from an EMBL/GenBank/DDBJ whole genome shotgun (WGS) entry which is preliminary data.</text>
</comment>
<accession>A0A5N5QKX7</accession>